<organism evidence="1 2">
    <name type="scientific">Bacillus badius</name>
    <dbReference type="NCBI Taxonomy" id="1455"/>
    <lineage>
        <taxon>Bacteria</taxon>
        <taxon>Bacillati</taxon>
        <taxon>Bacillota</taxon>
        <taxon>Bacilli</taxon>
        <taxon>Bacillales</taxon>
        <taxon>Bacillaceae</taxon>
        <taxon>Pseudobacillus</taxon>
    </lineage>
</organism>
<comment type="caution">
    <text evidence="1">The sequence shown here is derived from an EMBL/GenBank/DDBJ whole genome shotgun (WGS) entry which is preliminary data.</text>
</comment>
<protein>
    <submittedName>
        <fullName evidence="1">Uncharacterized protein</fullName>
    </submittedName>
</protein>
<keyword evidence="2" id="KW-1185">Reference proteome</keyword>
<dbReference type="RefSeq" id="WP_041114681.1">
    <property type="nucleotide sequence ID" value="NZ_BSSZ01000005.1"/>
</dbReference>
<evidence type="ECO:0000313" key="2">
    <source>
        <dbReference type="Proteomes" id="UP000031982"/>
    </source>
</evidence>
<name>A0ABR5ANX7_BACBA</name>
<dbReference type="Proteomes" id="UP000031982">
    <property type="component" value="Unassembled WGS sequence"/>
</dbReference>
<proteinExistence type="predicted"/>
<evidence type="ECO:0000313" key="1">
    <source>
        <dbReference type="EMBL" id="KIL72131.1"/>
    </source>
</evidence>
<sequence>MNDLKLYSIKLSYEELLLLDGNISEEAQKVVNIAKREANIGFELSVMNEIVRQAEEKGELTWRFKDITSCNYCDKQRDYQRYARSGRYHNKGDKNFSKPIYYRGVEFNGGFITIQGHGDMCSECCSKHNVIEKLVNYILDEDLKIEIQKNEFAVTKYLKDDIRICYSCDTEMKESEMGRERTVMGDGSYPSRCPKCDANSSLFGRSHKVTNKFEHIINPKFTEV</sequence>
<gene>
    <name evidence="1" type="ORF">SD77_3534</name>
</gene>
<reference evidence="1 2" key="1">
    <citation type="submission" date="2015-01" db="EMBL/GenBank/DDBJ databases">
        <title>Genome Assembly of Bacillus badius MTCC 1458.</title>
        <authorList>
            <person name="Verma A."/>
            <person name="Khatri I."/>
            <person name="Mual P."/>
            <person name="Subramanian S."/>
            <person name="Krishnamurthi S."/>
        </authorList>
    </citation>
    <scope>NUCLEOTIDE SEQUENCE [LARGE SCALE GENOMIC DNA]</scope>
    <source>
        <strain evidence="1 2">MTCC 1458</strain>
    </source>
</reference>
<dbReference type="EMBL" id="JXLP01000037">
    <property type="protein sequence ID" value="KIL72131.1"/>
    <property type="molecule type" value="Genomic_DNA"/>
</dbReference>
<accession>A0ABR5ANX7</accession>